<evidence type="ECO:0000256" key="1">
    <source>
        <dbReference type="ARBA" id="ARBA00022723"/>
    </source>
</evidence>
<dbReference type="SUPFAM" id="SSF57716">
    <property type="entry name" value="Glucocorticoid receptor-like (DNA-binding domain)"/>
    <property type="match status" value="1"/>
</dbReference>
<evidence type="ECO:0000313" key="9">
    <source>
        <dbReference type="EMBL" id="JAV20515.1"/>
    </source>
</evidence>
<keyword evidence="2" id="KW-0677">Repeat</keyword>
<evidence type="ECO:0000256" key="7">
    <source>
        <dbReference type="SAM" id="Coils"/>
    </source>
</evidence>
<evidence type="ECO:0000256" key="6">
    <source>
        <dbReference type="PROSITE-ProRule" id="PRU00042"/>
    </source>
</evidence>
<evidence type="ECO:0000256" key="3">
    <source>
        <dbReference type="ARBA" id="ARBA00022771"/>
    </source>
</evidence>
<evidence type="ECO:0000256" key="2">
    <source>
        <dbReference type="ARBA" id="ARBA00022737"/>
    </source>
</evidence>
<evidence type="ECO:0000256" key="5">
    <source>
        <dbReference type="ARBA" id="ARBA00023125"/>
    </source>
</evidence>
<dbReference type="PROSITE" id="PS00028">
    <property type="entry name" value="ZINC_FINGER_C2H2_1"/>
    <property type="match status" value="3"/>
</dbReference>
<accession>A0A1Q3EYY4</accession>
<dbReference type="SMART" id="SM00355">
    <property type="entry name" value="ZnF_C2H2"/>
    <property type="match status" value="7"/>
</dbReference>
<keyword evidence="4" id="KW-0862">Zinc</keyword>
<dbReference type="SMART" id="SM00980">
    <property type="entry name" value="THAP"/>
    <property type="match status" value="2"/>
</dbReference>
<keyword evidence="1" id="KW-0479">Metal-binding</keyword>
<evidence type="ECO:0000256" key="4">
    <source>
        <dbReference type="ARBA" id="ARBA00022833"/>
    </source>
</evidence>
<dbReference type="AlphaFoldDB" id="A0A1Q3EYY4"/>
<dbReference type="GO" id="GO:0008270">
    <property type="term" value="F:zinc ion binding"/>
    <property type="evidence" value="ECO:0007669"/>
    <property type="project" value="UniProtKB-KW"/>
</dbReference>
<dbReference type="PANTHER" id="PTHR24409:SF295">
    <property type="entry name" value="AZ2-RELATED"/>
    <property type="match status" value="1"/>
</dbReference>
<dbReference type="InterPro" id="IPR036236">
    <property type="entry name" value="Znf_C2H2_sf"/>
</dbReference>
<reference evidence="9" key="1">
    <citation type="submission" date="2017-01" db="EMBL/GenBank/DDBJ databases">
        <title>A deep insight into the sialotranscriptome of adult male and female Cluex tarsalis mosquitoes.</title>
        <authorList>
            <person name="Ribeiro J.M."/>
            <person name="Moreira F."/>
            <person name="Bernard K.A."/>
            <person name="Calvo E."/>
        </authorList>
    </citation>
    <scope>NUCLEOTIDE SEQUENCE</scope>
    <source>
        <strain evidence="9">Kern County</strain>
        <tissue evidence="9">Salivary glands</tissue>
    </source>
</reference>
<name>A0A1Q3EYY4_CULTA</name>
<dbReference type="InterPro" id="IPR013087">
    <property type="entry name" value="Znf_C2H2_type"/>
</dbReference>
<keyword evidence="7" id="KW-0175">Coiled coil</keyword>
<proteinExistence type="predicted"/>
<dbReference type="GO" id="GO:0005634">
    <property type="term" value="C:nucleus"/>
    <property type="evidence" value="ECO:0007669"/>
    <property type="project" value="TreeGrafter"/>
</dbReference>
<evidence type="ECO:0000259" key="8">
    <source>
        <dbReference type="PROSITE" id="PS50157"/>
    </source>
</evidence>
<feature type="domain" description="C2H2-type" evidence="8">
    <location>
        <begin position="543"/>
        <end position="565"/>
    </location>
</feature>
<dbReference type="Gene3D" id="3.30.160.60">
    <property type="entry name" value="Classic Zinc Finger"/>
    <property type="match status" value="1"/>
</dbReference>
<feature type="coiled-coil region" evidence="7">
    <location>
        <begin position="513"/>
        <end position="540"/>
    </location>
</feature>
<keyword evidence="3 6" id="KW-0863">Zinc-finger</keyword>
<sequence>MSLCALGCYTDNKTAFFDIQMSKKAKLCTIRADRWRAALKIDASRPNQNTRVCSDHFFLKEPALLEDQDNPDWVPWLKLNPRIPDDPVQVQQRMQKYYEKWHAFDKQICCIASCPNSTGKQPISVPLFNFPALDTSSYTQRVLSERRLLTWIQVIQQANLWNRFDIHTLKICGRHFVSGQMAELTDVKNIDWIPTRELCGSVGFTDHLAHFDLHNIASFALEEPGSYTKQEEEGVSDEDTSMGQSVRKKVVAAPAVVKNPPPSQPKRQVNVGFKCILCLGNAALKPLTPVDQVALDEFFKDKLCVKSELICKKCCQHISDFHSFHVSILKIQDGAASRKIKNIIPVPGPPPPVAQIKKPETLFRALTPDTFQCALCTAVLVGKELLNKHLYAQHKVKINCKLCKTSFTPEGYAAHKLTCMPPKPAQKVQLGPAGLVKTVPPKAKIIPVAHSNSKEKYSCYICAQFFTPEEMRDHIKTHDDVTKASGVRSRVSTRVVFDESYESCKRCNRAVHKNDREKHLRQHNEERERLKELIAKQQANNIHKCVLCQASFPNTAQLQKHREIHQKHTCRECNKEFAQKYQLNNHNREFHGIELTGETRYMTECPDCNVLVSNASYKAHVAHEHDSSEIACELCGKRIFRIALKKHHESSCTDDDPLVACTVCDKMMLSTEIKQHVEVEHIAHKEQTEQSQPTVSVSSGQADAVDQLDDLIEEDLEEERLEDEFQPEDYVEFAFKDDKLT</sequence>
<dbReference type="SUPFAM" id="SSF57667">
    <property type="entry name" value="beta-beta-alpha zinc fingers"/>
    <property type="match status" value="1"/>
</dbReference>
<dbReference type="GO" id="GO:0000981">
    <property type="term" value="F:DNA-binding transcription factor activity, RNA polymerase II-specific"/>
    <property type="evidence" value="ECO:0007669"/>
    <property type="project" value="TreeGrafter"/>
</dbReference>
<dbReference type="PROSITE" id="PS50157">
    <property type="entry name" value="ZINC_FINGER_C2H2_2"/>
    <property type="match status" value="2"/>
</dbReference>
<keyword evidence="5" id="KW-0238">DNA-binding</keyword>
<organism evidence="9">
    <name type="scientific">Culex tarsalis</name>
    <name type="common">Encephalitis mosquito</name>
    <dbReference type="NCBI Taxonomy" id="7177"/>
    <lineage>
        <taxon>Eukaryota</taxon>
        <taxon>Metazoa</taxon>
        <taxon>Ecdysozoa</taxon>
        <taxon>Arthropoda</taxon>
        <taxon>Hexapoda</taxon>
        <taxon>Insecta</taxon>
        <taxon>Pterygota</taxon>
        <taxon>Neoptera</taxon>
        <taxon>Endopterygota</taxon>
        <taxon>Diptera</taxon>
        <taxon>Nematocera</taxon>
        <taxon>Culicoidea</taxon>
        <taxon>Culicidae</taxon>
        <taxon>Culicinae</taxon>
        <taxon>Culicini</taxon>
        <taxon>Culex</taxon>
        <taxon>Culex</taxon>
    </lineage>
</organism>
<protein>
    <recommendedName>
        <fullName evidence="8">C2H2-type domain-containing protein</fullName>
    </recommendedName>
</protein>
<dbReference type="GO" id="GO:0000977">
    <property type="term" value="F:RNA polymerase II transcription regulatory region sequence-specific DNA binding"/>
    <property type="evidence" value="ECO:0007669"/>
    <property type="project" value="TreeGrafter"/>
</dbReference>
<dbReference type="PANTHER" id="PTHR24409">
    <property type="entry name" value="ZINC FINGER PROTEIN 142"/>
    <property type="match status" value="1"/>
</dbReference>
<dbReference type="EMBL" id="GFDL01014530">
    <property type="protein sequence ID" value="JAV20515.1"/>
    <property type="molecule type" value="Transcribed_RNA"/>
</dbReference>
<feature type="domain" description="C2H2-type" evidence="8">
    <location>
        <begin position="568"/>
        <end position="596"/>
    </location>
</feature>
<dbReference type="InterPro" id="IPR006612">
    <property type="entry name" value="THAP_Znf"/>
</dbReference>